<evidence type="ECO:0000313" key="7">
    <source>
        <dbReference type="Proteomes" id="UP001605261"/>
    </source>
</evidence>
<dbReference type="Pfam" id="PF00114">
    <property type="entry name" value="Pilin"/>
    <property type="match status" value="1"/>
</dbReference>
<evidence type="ECO:0000313" key="6">
    <source>
        <dbReference type="EMBL" id="MFG6108645.1"/>
    </source>
</evidence>
<dbReference type="Proteomes" id="UP001605261">
    <property type="component" value="Unassembled WGS sequence"/>
</dbReference>
<dbReference type="Gene3D" id="3.30.700.10">
    <property type="entry name" value="Glycoprotein, Type 4 Pilin"/>
    <property type="match status" value="1"/>
</dbReference>
<protein>
    <submittedName>
        <fullName evidence="6">Pilin</fullName>
    </submittedName>
</protein>
<gene>
    <name evidence="6" type="ORF">ACEU0G_002636</name>
</gene>
<evidence type="ECO:0000256" key="3">
    <source>
        <dbReference type="ARBA" id="ARBA00022481"/>
    </source>
</evidence>
<dbReference type="InterPro" id="IPR012902">
    <property type="entry name" value="N_methyl_site"/>
</dbReference>
<dbReference type="SUPFAM" id="SSF54523">
    <property type="entry name" value="Pili subunits"/>
    <property type="match status" value="1"/>
</dbReference>
<proteinExistence type="inferred from homology"/>
<evidence type="ECO:0000256" key="4">
    <source>
        <dbReference type="RuleBase" id="RU000389"/>
    </source>
</evidence>
<dbReference type="EMBL" id="JBHGCJ010000003">
    <property type="protein sequence ID" value="MFG6108645.1"/>
    <property type="molecule type" value="Genomic_DNA"/>
</dbReference>
<reference evidence="6 7" key="1">
    <citation type="submission" date="2024-09" db="EMBL/GenBank/DDBJ databases">
        <authorList>
            <consortium name="All-Russian atlas of soil microorganisms"/>
            <consortium name="as a basis for the search for new antimicrobial producers and enzymes with unique properties"/>
            <person name="Sokolova E.A."/>
            <person name="Voronina E.N."/>
        </authorList>
    </citation>
    <scope>NUCLEOTIDE SEQUENCE [LARGE SCALE GENOMIC DNA]</scope>
    <source>
        <strain evidence="6 7">AF-22b-331.1</strain>
    </source>
</reference>
<evidence type="ECO:0000256" key="1">
    <source>
        <dbReference type="ARBA" id="ARBA00005233"/>
    </source>
</evidence>
<name>A0ABW7CUL0_9GAMM</name>
<dbReference type="InterPro" id="IPR001082">
    <property type="entry name" value="Pilin"/>
</dbReference>
<feature type="transmembrane region" description="Helical" evidence="5">
    <location>
        <begin position="20"/>
        <end position="38"/>
    </location>
</feature>
<comment type="similarity">
    <text evidence="1 4">Belongs to the N-Me-Phe pilin family.</text>
</comment>
<keyword evidence="4" id="KW-0281">Fimbrium</keyword>
<evidence type="ECO:0000256" key="2">
    <source>
        <dbReference type="ARBA" id="ARBA00011156"/>
    </source>
</evidence>
<keyword evidence="5" id="KW-0812">Transmembrane</keyword>
<evidence type="ECO:0000256" key="5">
    <source>
        <dbReference type="SAM" id="Phobius"/>
    </source>
</evidence>
<dbReference type="InterPro" id="IPR045584">
    <property type="entry name" value="Pilin-like"/>
</dbReference>
<keyword evidence="3" id="KW-0488">Methylation</keyword>
<organism evidence="6 7">
    <name type="scientific">Stenotrophomonas nematodicola</name>
    <dbReference type="NCBI Taxonomy" id="2656746"/>
    <lineage>
        <taxon>Bacteria</taxon>
        <taxon>Pseudomonadati</taxon>
        <taxon>Pseudomonadota</taxon>
        <taxon>Gammaproteobacteria</taxon>
        <taxon>Lysobacterales</taxon>
        <taxon>Lysobacteraceae</taxon>
        <taxon>Stenotrophomonas</taxon>
    </lineage>
</organism>
<dbReference type="InterPro" id="IPR000983">
    <property type="entry name" value="Bac_GSPG_pilin"/>
</dbReference>
<accession>A0ABW7CUL0</accession>
<dbReference type="RefSeq" id="WP_394161926.1">
    <property type="nucleotide sequence ID" value="NZ_JBHGCJ010000003.1"/>
</dbReference>
<sequence length="152" mass="16348">MRTRSTPHFTQAASQGGFTLIELMIVVAIIAILAAIALPQYQDYVSRTQLTAALAEIAPGKLGLEMHLAEHGRVRLPANTPTAIGLPMSSSRCETILFEASAPFSGYVHGKVTCALRETSRVRGTLTLDYAGMKWTCSSTVADQDLLPPSCR</sequence>
<keyword evidence="5" id="KW-0472">Membrane</keyword>
<dbReference type="PANTHER" id="PTHR30093">
    <property type="entry name" value="GENERAL SECRETION PATHWAY PROTEIN G"/>
    <property type="match status" value="1"/>
</dbReference>
<dbReference type="NCBIfam" id="TIGR02532">
    <property type="entry name" value="IV_pilin_GFxxxE"/>
    <property type="match status" value="1"/>
</dbReference>
<comment type="subunit">
    <text evidence="2">The pili are polar flexible filaments of about 5.4 nanometers diameter and 2.5 micrometers average length; they consist of only a single polypeptide chain arranged in a helical configuration of five subunits per turn in the assembled pilus.</text>
</comment>
<keyword evidence="5" id="KW-1133">Transmembrane helix</keyword>
<dbReference type="PROSITE" id="PS00409">
    <property type="entry name" value="PROKAR_NTER_METHYL"/>
    <property type="match status" value="1"/>
</dbReference>
<comment type="caution">
    <text evidence="6">The sequence shown here is derived from an EMBL/GenBank/DDBJ whole genome shotgun (WGS) entry which is preliminary data.</text>
</comment>
<dbReference type="PANTHER" id="PTHR30093:SF34">
    <property type="entry name" value="PREPILIN PEPTIDASE-DEPENDENT PROTEIN D"/>
    <property type="match status" value="1"/>
</dbReference>
<keyword evidence="7" id="KW-1185">Reference proteome</keyword>
<dbReference type="PRINTS" id="PR00813">
    <property type="entry name" value="BCTERIALGSPG"/>
</dbReference>
<dbReference type="Pfam" id="PF07963">
    <property type="entry name" value="N_methyl"/>
    <property type="match status" value="1"/>
</dbReference>